<dbReference type="EMBL" id="CAIIXF020000003">
    <property type="protein sequence ID" value="CAH1779883.1"/>
    <property type="molecule type" value="Genomic_DNA"/>
</dbReference>
<dbReference type="AlphaFoldDB" id="A0A8J1UU45"/>
<evidence type="ECO:0000256" key="11">
    <source>
        <dbReference type="RuleBase" id="RU000679"/>
    </source>
</evidence>
<evidence type="ECO:0000256" key="8">
    <source>
        <dbReference type="ARBA" id="ARBA00023136"/>
    </source>
</evidence>
<dbReference type="PRINTS" id="PR01078">
    <property type="entry name" value="AMINACHANNEL"/>
</dbReference>
<keyword evidence="6" id="KW-0915">Sodium</keyword>
<keyword evidence="5" id="KW-1133">Transmembrane helix</keyword>
<keyword evidence="4 11" id="KW-0812">Transmembrane</keyword>
<sequence>MVRMFDEVVQHFASGTTIHGVPKLLKAQTIQGKIFWSVICLSALGVFIFELVLLLSKYFEHPKSVDIKIVQEPVAFPSVSVCSVYAIDPFVIHEIYKLKTGTQKDSAMATDDVGYRFTRDMSGELDDTQFGVENAFIKWYLDDFIEKSSDFMGKQENRLAIKRMLGSEAEEKYRTKFLPSLASRLTLTANMLHEHIAFPGIKPKEFIALCRYARKECSYKHFTTVFDPYYYDCFTFNASIIAGARKTLAEGIENALSLVMYLPELHRDLKFNKMKTHLPGILGHDLRDPLSGSGGVRVVIHAPGTHPYPATDGFDVMPGSSVSIGVKTTENIRLGWPYGNCQKEEDDTIQIQQKTNTYKYTMTSCREKCIQSNLLMNKPKGCECLDVNLPTFTEVEHGEYCARFDDVPKHCQNKTECAELKARWLKRMNCMHDKEANNNSLVGECNCHPPCEDVDYDFFYSSTPWPDANYVNGVYRDLFISHKFQDNFDNAQKRTAYFGDKIESDLDNEGRIKKTVGRLARLNVYLYDTNVVKITENEDYTGIQLISDVGGQLGLWLGVSIITLTEVFELIAHIIHIVCKRDDKRDVDVQHEELDYQRLPIPEIPHNNE</sequence>
<name>A0A8J1UU45_OWEFU</name>
<evidence type="ECO:0000256" key="6">
    <source>
        <dbReference type="ARBA" id="ARBA00023053"/>
    </source>
</evidence>
<accession>A0A8J1UU45</accession>
<dbReference type="OrthoDB" id="6021021at2759"/>
<dbReference type="Gene3D" id="1.10.287.770">
    <property type="entry name" value="YojJ-like"/>
    <property type="match status" value="1"/>
</dbReference>
<evidence type="ECO:0000256" key="10">
    <source>
        <dbReference type="ARBA" id="ARBA00023303"/>
    </source>
</evidence>
<keyword evidence="10 11" id="KW-0407">Ion channel</keyword>
<dbReference type="GO" id="GO:0015280">
    <property type="term" value="F:ligand-gated sodium channel activity"/>
    <property type="evidence" value="ECO:0007669"/>
    <property type="project" value="TreeGrafter"/>
</dbReference>
<keyword evidence="7 11" id="KW-0406">Ion transport</keyword>
<comment type="subcellular location">
    <subcellularLocation>
        <location evidence="1">Membrane</location>
        <topology evidence="1">Multi-pass membrane protein</topology>
    </subcellularLocation>
</comment>
<proteinExistence type="inferred from homology"/>
<dbReference type="PANTHER" id="PTHR11690:SF248">
    <property type="entry name" value="PICKPOCKET 17, ISOFORM A"/>
    <property type="match status" value="1"/>
</dbReference>
<comment type="similarity">
    <text evidence="11">Belongs to the amiloride-sensitive sodium channel (TC 1.A.6) family.</text>
</comment>
<organism evidence="12 13">
    <name type="scientific">Owenia fusiformis</name>
    <name type="common">Polychaete worm</name>
    <dbReference type="NCBI Taxonomy" id="6347"/>
    <lineage>
        <taxon>Eukaryota</taxon>
        <taxon>Metazoa</taxon>
        <taxon>Spiralia</taxon>
        <taxon>Lophotrochozoa</taxon>
        <taxon>Annelida</taxon>
        <taxon>Polychaeta</taxon>
        <taxon>Sedentaria</taxon>
        <taxon>Canalipalpata</taxon>
        <taxon>Sabellida</taxon>
        <taxon>Oweniida</taxon>
        <taxon>Oweniidae</taxon>
        <taxon>Owenia</taxon>
    </lineage>
</organism>
<dbReference type="PANTHER" id="PTHR11690">
    <property type="entry name" value="AMILORIDE-SENSITIVE SODIUM CHANNEL-RELATED"/>
    <property type="match status" value="1"/>
</dbReference>
<dbReference type="InterPro" id="IPR001873">
    <property type="entry name" value="ENaC"/>
</dbReference>
<evidence type="ECO:0000256" key="7">
    <source>
        <dbReference type="ARBA" id="ARBA00023065"/>
    </source>
</evidence>
<dbReference type="Proteomes" id="UP000749559">
    <property type="component" value="Unassembled WGS sequence"/>
</dbReference>
<evidence type="ECO:0000256" key="5">
    <source>
        <dbReference type="ARBA" id="ARBA00022989"/>
    </source>
</evidence>
<evidence type="ECO:0000256" key="2">
    <source>
        <dbReference type="ARBA" id="ARBA00022448"/>
    </source>
</evidence>
<dbReference type="Pfam" id="PF00858">
    <property type="entry name" value="ASC"/>
    <property type="match status" value="1"/>
</dbReference>
<keyword evidence="13" id="KW-1185">Reference proteome</keyword>
<keyword evidence="9 11" id="KW-0739">Sodium transport</keyword>
<gene>
    <name evidence="12" type="ORF">OFUS_LOCUS6644</name>
</gene>
<reference evidence="12" key="1">
    <citation type="submission" date="2022-03" db="EMBL/GenBank/DDBJ databases">
        <authorList>
            <person name="Martin C."/>
        </authorList>
    </citation>
    <scope>NUCLEOTIDE SEQUENCE</scope>
</reference>
<evidence type="ECO:0000256" key="9">
    <source>
        <dbReference type="ARBA" id="ARBA00023201"/>
    </source>
</evidence>
<evidence type="ECO:0000256" key="4">
    <source>
        <dbReference type="ARBA" id="ARBA00022692"/>
    </source>
</evidence>
<evidence type="ECO:0000256" key="3">
    <source>
        <dbReference type="ARBA" id="ARBA00022461"/>
    </source>
</evidence>
<dbReference type="Gene3D" id="2.60.470.10">
    <property type="entry name" value="Acid-sensing ion channels like domains"/>
    <property type="match status" value="1"/>
</dbReference>
<keyword evidence="2 11" id="KW-0813">Transport</keyword>
<evidence type="ECO:0000313" key="13">
    <source>
        <dbReference type="Proteomes" id="UP000749559"/>
    </source>
</evidence>
<evidence type="ECO:0000256" key="1">
    <source>
        <dbReference type="ARBA" id="ARBA00004141"/>
    </source>
</evidence>
<dbReference type="GO" id="GO:0005886">
    <property type="term" value="C:plasma membrane"/>
    <property type="evidence" value="ECO:0007669"/>
    <property type="project" value="TreeGrafter"/>
</dbReference>
<keyword evidence="8" id="KW-0472">Membrane</keyword>
<evidence type="ECO:0000313" key="12">
    <source>
        <dbReference type="EMBL" id="CAH1779883.1"/>
    </source>
</evidence>
<protein>
    <submittedName>
        <fullName evidence="12">Uncharacterized protein</fullName>
    </submittedName>
</protein>
<comment type="caution">
    <text evidence="12">The sequence shown here is derived from an EMBL/GenBank/DDBJ whole genome shotgun (WGS) entry which is preliminary data.</text>
</comment>
<keyword evidence="3 11" id="KW-0894">Sodium channel</keyword>